<dbReference type="Proteomes" id="UP000193136">
    <property type="component" value="Unassembled WGS sequence"/>
</dbReference>
<keyword evidence="8" id="KW-0547">Nucleotide-binding</keyword>
<organism evidence="18 19">
    <name type="scientific">Geothermobacter hydrogeniphilus</name>
    <dbReference type="NCBI Taxonomy" id="1969733"/>
    <lineage>
        <taxon>Bacteria</taxon>
        <taxon>Pseudomonadati</taxon>
        <taxon>Thermodesulfobacteriota</taxon>
        <taxon>Desulfuromonadia</taxon>
        <taxon>Desulfuromonadales</taxon>
        <taxon>Geothermobacteraceae</taxon>
        <taxon>Geothermobacter</taxon>
    </lineage>
</organism>
<dbReference type="Pfam" id="PF00512">
    <property type="entry name" value="HisKA"/>
    <property type="match status" value="1"/>
</dbReference>
<keyword evidence="13 15" id="KW-0472">Membrane</keyword>
<dbReference type="InterPro" id="IPR005467">
    <property type="entry name" value="His_kinase_dom"/>
</dbReference>
<dbReference type="SUPFAM" id="SSF47384">
    <property type="entry name" value="Homodimeric domain of signal transducing histidine kinase"/>
    <property type="match status" value="1"/>
</dbReference>
<keyword evidence="9" id="KW-0418">Kinase</keyword>
<dbReference type="InterPro" id="IPR029151">
    <property type="entry name" value="Sensor-like_sf"/>
</dbReference>
<dbReference type="Gene3D" id="3.30.565.10">
    <property type="entry name" value="Histidine kinase-like ATPase, C-terminal domain"/>
    <property type="match status" value="1"/>
</dbReference>
<evidence type="ECO:0000256" key="2">
    <source>
        <dbReference type="ARBA" id="ARBA00004651"/>
    </source>
</evidence>
<feature type="domain" description="HAMP" evidence="17">
    <location>
        <begin position="202"/>
        <end position="254"/>
    </location>
</feature>
<dbReference type="CDD" id="cd00075">
    <property type="entry name" value="HATPase"/>
    <property type="match status" value="1"/>
</dbReference>
<dbReference type="InterPro" id="IPR003661">
    <property type="entry name" value="HisK_dim/P_dom"/>
</dbReference>
<dbReference type="SUPFAM" id="SSF103190">
    <property type="entry name" value="Sensory domain-like"/>
    <property type="match status" value="1"/>
</dbReference>
<evidence type="ECO:0000313" key="19">
    <source>
        <dbReference type="Proteomes" id="UP000193136"/>
    </source>
</evidence>
<dbReference type="STRING" id="1969733.B5V00_10585"/>
<keyword evidence="10" id="KW-0067">ATP-binding</keyword>
<evidence type="ECO:0000259" key="17">
    <source>
        <dbReference type="PROSITE" id="PS50885"/>
    </source>
</evidence>
<dbReference type="InterPro" id="IPR003660">
    <property type="entry name" value="HAMP_dom"/>
</dbReference>
<dbReference type="CDD" id="cd06225">
    <property type="entry name" value="HAMP"/>
    <property type="match status" value="1"/>
</dbReference>
<dbReference type="Pfam" id="PF17203">
    <property type="entry name" value="sCache_3_2"/>
    <property type="match status" value="1"/>
</dbReference>
<keyword evidence="7 15" id="KW-0812">Transmembrane</keyword>
<dbReference type="OrthoDB" id="9781147at2"/>
<dbReference type="SUPFAM" id="SSF158472">
    <property type="entry name" value="HAMP domain-like"/>
    <property type="match status" value="1"/>
</dbReference>
<evidence type="ECO:0000256" key="4">
    <source>
        <dbReference type="ARBA" id="ARBA00022475"/>
    </source>
</evidence>
<dbReference type="Pfam" id="PF00672">
    <property type="entry name" value="HAMP"/>
    <property type="match status" value="1"/>
</dbReference>
<dbReference type="InterPro" id="IPR003594">
    <property type="entry name" value="HATPase_dom"/>
</dbReference>
<feature type="coiled-coil region" evidence="14">
    <location>
        <begin position="235"/>
        <end position="270"/>
    </location>
</feature>
<dbReference type="SMART" id="SM00387">
    <property type="entry name" value="HATPase_c"/>
    <property type="match status" value="1"/>
</dbReference>
<dbReference type="GO" id="GO:0000155">
    <property type="term" value="F:phosphorelay sensor kinase activity"/>
    <property type="evidence" value="ECO:0007669"/>
    <property type="project" value="InterPro"/>
</dbReference>
<evidence type="ECO:0000256" key="14">
    <source>
        <dbReference type="SAM" id="Coils"/>
    </source>
</evidence>
<dbReference type="EC" id="2.7.13.3" evidence="3"/>
<evidence type="ECO:0000256" key="12">
    <source>
        <dbReference type="ARBA" id="ARBA00023012"/>
    </source>
</evidence>
<keyword evidence="5" id="KW-0597">Phosphoprotein</keyword>
<dbReference type="SMART" id="SM00388">
    <property type="entry name" value="HisKA"/>
    <property type="match status" value="1"/>
</dbReference>
<keyword evidence="4" id="KW-1003">Cell membrane</keyword>
<dbReference type="SUPFAM" id="SSF55874">
    <property type="entry name" value="ATPase domain of HSP90 chaperone/DNA topoisomerase II/histidine kinase"/>
    <property type="match status" value="1"/>
</dbReference>
<dbReference type="Gene3D" id="1.10.287.130">
    <property type="match status" value="1"/>
</dbReference>
<dbReference type="InterPro" id="IPR036097">
    <property type="entry name" value="HisK_dim/P_sf"/>
</dbReference>
<reference evidence="18 19" key="1">
    <citation type="submission" date="2017-03" db="EMBL/GenBank/DDBJ databases">
        <title>Genome sequence of Geothermobacter sp. EPR-M, Deep-Sea Iron Reducer.</title>
        <authorList>
            <person name="Tully B."/>
            <person name="Savalia P."/>
            <person name="Abuyen K."/>
            <person name="Baughan C."/>
            <person name="Romero E."/>
            <person name="Ronkowski C."/>
            <person name="Torres B."/>
            <person name="Tremblay J."/>
            <person name="Trujillo A."/>
            <person name="Tyler M."/>
            <person name="Perez-Rodriguez I."/>
            <person name="Amend J."/>
        </authorList>
    </citation>
    <scope>NUCLEOTIDE SEQUENCE [LARGE SCALE GENOMIC DNA]</scope>
    <source>
        <strain evidence="18 19">EPR-M</strain>
    </source>
</reference>
<dbReference type="Gene3D" id="6.10.340.10">
    <property type="match status" value="1"/>
</dbReference>
<evidence type="ECO:0000256" key="11">
    <source>
        <dbReference type="ARBA" id="ARBA00022989"/>
    </source>
</evidence>
<accession>A0A1X0Y292</accession>
<dbReference type="InterPro" id="IPR033463">
    <property type="entry name" value="sCache_3"/>
</dbReference>
<evidence type="ECO:0000313" key="18">
    <source>
        <dbReference type="EMBL" id="ORJ59331.1"/>
    </source>
</evidence>
<sequence>MPLNPFRFVSLRTRFMLIALLLTLVFSGVWGFWTWQREQALLWDRIEREGEMLVSSMSIPIINALLYEELGIIEEGGLLDNFVADIMANPRLHPLYALVTDQHGKVLAHNVLSEYGKIYQDEITLTVLAADGLVIRQGKNSKGPLLDFGMPLAISGKRWGCLRLGVSLQPLQQELRLLQGRIFSFTLLFAFGAMAAFTLIGNRLSRPLIALAGDMEKVPDLTHEFTPQAGRRDEIGQLQQSFARLLGRLNQAEEERNRTLERLLDNERLATVGKLVSGVAHEINNPLAGIEGALFRIRRRSSDETLPYIELVQKEVDRIGGIVRQLLDLARAGRLEREEVDSEAFFGEIDGFVRMVLRPLGIDYQSRNLCRRQSLWIDRDKLYQVVLNLSLNAADAVQEAAPTDGGRVEMLVYDADNDYCIQIKDNGPGLPPGAKQKIFELFYTTKEPGKGTGIGLAICRSIVERHHGSLELLDNEISGATFLVRIPLIEELPDGAPIPEES</sequence>
<dbReference type="PROSITE" id="PS50109">
    <property type="entry name" value="HIS_KIN"/>
    <property type="match status" value="1"/>
</dbReference>
<dbReference type="AlphaFoldDB" id="A0A1X0Y292"/>
<comment type="caution">
    <text evidence="18">The sequence shown here is derived from an EMBL/GenBank/DDBJ whole genome shotgun (WGS) entry which is preliminary data.</text>
</comment>
<evidence type="ECO:0000256" key="15">
    <source>
        <dbReference type="SAM" id="Phobius"/>
    </source>
</evidence>
<feature type="domain" description="Histidine kinase" evidence="16">
    <location>
        <begin position="278"/>
        <end position="490"/>
    </location>
</feature>
<comment type="catalytic activity">
    <reaction evidence="1">
        <text>ATP + protein L-histidine = ADP + protein N-phospho-L-histidine.</text>
        <dbReference type="EC" id="2.7.13.3"/>
    </reaction>
</comment>
<dbReference type="InterPro" id="IPR004358">
    <property type="entry name" value="Sig_transdc_His_kin-like_C"/>
</dbReference>
<dbReference type="PANTHER" id="PTHR43065:SF10">
    <property type="entry name" value="PEROXIDE STRESS-ACTIVATED HISTIDINE KINASE MAK3"/>
    <property type="match status" value="1"/>
</dbReference>
<keyword evidence="19" id="KW-1185">Reference proteome</keyword>
<dbReference type="RefSeq" id="WP_085010761.1">
    <property type="nucleotide sequence ID" value="NZ_NAAD01000012.1"/>
</dbReference>
<keyword evidence="12" id="KW-0902">Two-component regulatory system</keyword>
<evidence type="ECO:0000256" key="3">
    <source>
        <dbReference type="ARBA" id="ARBA00012438"/>
    </source>
</evidence>
<keyword evidence="14" id="KW-0175">Coiled coil</keyword>
<dbReference type="CDD" id="cd00082">
    <property type="entry name" value="HisKA"/>
    <property type="match status" value="1"/>
</dbReference>
<keyword evidence="6" id="KW-0808">Transferase</keyword>
<keyword evidence="11 15" id="KW-1133">Transmembrane helix</keyword>
<dbReference type="Pfam" id="PF02518">
    <property type="entry name" value="HATPase_c"/>
    <property type="match status" value="1"/>
</dbReference>
<evidence type="ECO:0000256" key="5">
    <source>
        <dbReference type="ARBA" id="ARBA00022553"/>
    </source>
</evidence>
<evidence type="ECO:0000256" key="1">
    <source>
        <dbReference type="ARBA" id="ARBA00000085"/>
    </source>
</evidence>
<protein>
    <recommendedName>
        <fullName evidence="3">histidine kinase</fullName>
        <ecNumber evidence="3">2.7.13.3</ecNumber>
    </recommendedName>
</protein>
<evidence type="ECO:0000256" key="9">
    <source>
        <dbReference type="ARBA" id="ARBA00022777"/>
    </source>
</evidence>
<evidence type="ECO:0000256" key="7">
    <source>
        <dbReference type="ARBA" id="ARBA00022692"/>
    </source>
</evidence>
<dbReference type="GO" id="GO:0005524">
    <property type="term" value="F:ATP binding"/>
    <property type="evidence" value="ECO:0007669"/>
    <property type="project" value="UniProtKB-KW"/>
</dbReference>
<name>A0A1X0Y292_9BACT</name>
<evidence type="ECO:0000256" key="8">
    <source>
        <dbReference type="ARBA" id="ARBA00022741"/>
    </source>
</evidence>
<dbReference type="EMBL" id="NAAD01000012">
    <property type="protein sequence ID" value="ORJ59331.1"/>
    <property type="molecule type" value="Genomic_DNA"/>
</dbReference>
<dbReference type="InterPro" id="IPR036890">
    <property type="entry name" value="HATPase_C_sf"/>
</dbReference>
<gene>
    <name evidence="18" type="ORF">B5V00_10585</name>
</gene>
<proteinExistence type="predicted"/>
<dbReference type="GO" id="GO:0005886">
    <property type="term" value="C:plasma membrane"/>
    <property type="evidence" value="ECO:0007669"/>
    <property type="project" value="UniProtKB-SubCell"/>
</dbReference>
<dbReference type="PROSITE" id="PS50885">
    <property type="entry name" value="HAMP"/>
    <property type="match status" value="1"/>
</dbReference>
<feature type="transmembrane region" description="Helical" evidence="15">
    <location>
        <begin position="182"/>
        <end position="200"/>
    </location>
</feature>
<dbReference type="SMART" id="SM00304">
    <property type="entry name" value="HAMP"/>
    <property type="match status" value="1"/>
</dbReference>
<comment type="subcellular location">
    <subcellularLocation>
        <location evidence="2">Cell membrane</location>
        <topology evidence="2">Multi-pass membrane protein</topology>
    </subcellularLocation>
</comment>
<evidence type="ECO:0000259" key="16">
    <source>
        <dbReference type="PROSITE" id="PS50109"/>
    </source>
</evidence>
<evidence type="ECO:0000256" key="6">
    <source>
        <dbReference type="ARBA" id="ARBA00022679"/>
    </source>
</evidence>
<dbReference type="PANTHER" id="PTHR43065">
    <property type="entry name" value="SENSOR HISTIDINE KINASE"/>
    <property type="match status" value="1"/>
</dbReference>
<evidence type="ECO:0000256" key="13">
    <source>
        <dbReference type="ARBA" id="ARBA00023136"/>
    </source>
</evidence>
<evidence type="ECO:0000256" key="10">
    <source>
        <dbReference type="ARBA" id="ARBA00022840"/>
    </source>
</evidence>
<dbReference type="PRINTS" id="PR00344">
    <property type="entry name" value="BCTRLSENSOR"/>
</dbReference>